<evidence type="ECO:0000256" key="1">
    <source>
        <dbReference type="SAM" id="Phobius"/>
    </source>
</evidence>
<sequence>MDPEEHLGTWDGFMALTKYGTIAVVLILVFMGIFLL</sequence>
<protein>
    <submittedName>
        <fullName evidence="3">Aa3-type cytochrome c oxidase subunit IV</fullName>
    </submittedName>
</protein>
<keyword evidence="1" id="KW-1133">Transmembrane helix</keyword>
<reference evidence="3 4" key="1">
    <citation type="journal article" date="2016" name="Int. J. Syst. Evol. Microbiol.">
        <title>Pyruvatibacter mobilis gen. nov., sp. nov., a marine bacterium from the culture broth of Picochlorum sp. 122.</title>
        <authorList>
            <person name="Wang G."/>
            <person name="Tang M."/>
            <person name="Wu H."/>
            <person name="Dai S."/>
            <person name="Li T."/>
            <person name="Chen C."/>
            <person name="He H."/>
            <person name="Fan J."/>
            <person name="Xiang W."/>
            <person name="Li X."/>
        </authorList>
    </citation>
    <scope>NUCLEOTIDE SEQUENCE [LARGE SCALE GENOMIC DNA]</scope>
    <source>
        <strain evidence="3 4">GYP-11</strain>
    </source>
</reference>
<feature type="transmembrane region" description="Helical" evidence="1">
    <location>
        <begin position="12"/>
        <end position="35"/>
    </location>
</feature>
<evidence type="ECO:0000313" key="3">
    <source>
        <dbReference type="EMBL" id="NBG96765.1"/>
    </source>
</evidence>
<name>A0A845QDL8_9HYPH</name>
<accession>A0A845QDL8</accession>
<dbReference type="InterPro" id="IPR012422">
    <property type="entry name" value="Cyt_c_oxidase_su4_bac-aa3"/>
</dbReference>
<feature type="domain" description="Cytochrome c oxidase subunit IV bacterial aa3 type" evidence="2">
    <location>
        <begin position="1"/>
        <end position="35"/>
    </location>
</feature>
<gene>
    <name evidence="3" type="ORF">GTQ45_13575</name>
</gene>
<dbReference type="Pfam" id="PF07835">
    <property type="entry name" value="COX4_pro_2"/>
    <property type="match status" value="1"/>
</dbReference>
<dbReference type="SUPFAM" id="SSF81469">
    <property type="entry name" value="Bacterial aa3 type cytochrome c oxidase subunit IV"/>
    <property type="match status" value="1"/>
</dbReference>
<keyword evidence="4" id="KW-1185">Reference proteome</keyword>
<keyword evidence="1" id="KW-0812">Transmembrane</keyword>
<organism evidence="3 4">
    <name type="scientific">Pyruvatibacter mobilis</name>
    <dbReference type="NCBI Taxonomy" id="1712261"/>
    <lineage>
        <taxon>Bacteria</taxon>
        <taxon>Pseudomonadati</taxon>
        <taxon>Pseudomonadota</taxon>
        <taxon>Alphaproteobacteria</taxon>
        <taxon>Hyphomicrobiales</taxon>
        <taxon>Parvibaculaceae</taxon>
        <taxon>Pyruvatibacter</taxon>
    </lineage>
</organism>
<dbReference type="EMBL" id="WXYQ01000011">
    <property type="protein sequence ID" value="NBG96765.1"/>
    <property type="molecule type" value="Genomic_DNA"/>
</dbReference>
<dbReference type="Proteomes" id="UP000470384">
    <property type="component" value="Unassembled WGS sequence"/>
</dbReference>
<evidence type="ECO:0000313" key="4">
    <source>
        <dbReference type="Proteomes" id="UP000470384"/>
    </source>
</evidence>
<dbReference type="OrthoDB" id="9812071at2"/>
<dbReference type="AlphaFoldDB" id="A0A845QDL8"/>
<dbReference type="Gene3D" id="1.20.5.160">
    <property type="entry name" value="Bacterial aa3 type cytochrome c oxidase subunit IV"/>
    <property type="match status" value="1"/>
</dbReference>
<keyword evidence="1" id="KW-0472">Membrane</keyword>
<dbReference type="InterPro" id="IPR036596">
    <property type="entry name" value="Cyt-C_aa3_sf"/>
</dbReference>
<comment type="caution">
    <text evidence="3">The sequence shown here is derived from an EMBL/GenBank/DDBJ whole genome shotgun (WGS) entry which is preliminary data.</text>
</comment>
<evidence type="ECO:0000259" key="2">
    <source>
        <dbReference type="Pfam" id="PF07835"/>
    </source>
</evidence>
<proteinExistence type="predicted"/>